<dbReference type="Gene3D" id="3.40.50.620">
    <property type="entry name" value="HUPs"/>
    <property type="match status" value="1"/>
</dbReference>
<dbReference type="Pfam" id="PF13302">
    <property type="entry name" value="Acetyltransf_3"/>
    <property type="match status" value="1"/>
</dbReference>
<evidence type="ECO:0000259" key="9">
    <source>
        <dbReference type="Pfam" id="PF13302"/>
    </source>
</evidence>
<dbReference type="GO" id="GO:0004831">
    <property type="term" value="F:tyrosine-tRNA ligase activity"/>
    <property type="evidence" value="ECO:0007669"/>
    <property type="project" value="UniProtKB-EC"/>
</dbReference>
<evidence type="ECO:0000256" key="3">
    <source>
        <dbReference type="ARBA" id="ARBA00022741"/>
    </source>
</evidence>
<dbReference type="InterPro" id="IPR002307">
    <property type="entry name" value="Tyr-tRNA-ligase"/>
</dbReference>
<dbReference type="SUPFAM" id="SSF55729">
    <property type="entry name" value="Acyl-CoA N-acyltransferases (Nat)"/>
    <property type="match status" value="1"/>
</dbReference>
<keyword evidence="6" id="KW-0030">Aminoacyl-tRNA synthetase</keyword>
<dbReference type="EC" id="6.1.1.1" evidence="1"/>
<evidence type="ECO:0000256" key="2">
    <source>
        <dbReference type="ARBA" id="ARBA00022598"/>
    </source>
</evidence>
<reference evidence="10 11" key="1">
    <citation type="journal article" date="2018" name="Nat. Ecol. Evol.">
        <title>Pezizomycetes genomes reveal the molecular basis of ectomycorrhizal truffle lifestyle.</title>
        <authorList>
            <person name="Murat C."/>
            <person name="Payen T."/>
            <person name="Noel B."/>
            <person name="Kuo A."/>
            <person name="Morin E."/>
            <person name="Chen J."/>
            <person name="Kohler A."/>
            <person name="Krizsan K."/>
            <person name="Balestrini R."/>
            <person name="Da Silva C."/>
            <person name="Montanini B."/>
            <person name="Hainaut M."/>
            <person name="Levati E."/>
            <person name="Barry K.W."/>
            <person name="Belfiori B."/>
            <person name="Cichocki N."/>
            <person name="Clum A."/>
            <person name="Dockter R.B."/>
            <person name="Fauchery L."/>
            <person name="Guy J."/>
            <person name="Iotti M."/>
            <person name="Le Tacon F."/>
            <person name="Lindquist E.A."/>
            <person name="Lipzen A."/>
            <person name="Malagnac F."/>
            <person name="Mello A."/>
            <person name="Molinier V."/>
            <person name="Miyauchi S."/>
            <person name="Poulain J."/>
            <person name="Riccioni C."/>
            <person name="Rubini A."/>
            <person name="Sitrit Y."/>
            <person name="Splivallo R."/>
            <person name="Traeger S."/>
            <person name="Wang M."/>
            <person name="Zifcakova L."/>
            <person name="Wipf D."/>
            <person name="Zambonelli A."/>
            <person name="Paolocci F."/>
            <person name="Nowrousian M."/>
            <person name="Ottonello S."/>
            <person name="Baldrian P."/>
            <person name="Spatafora J.W."/>
            <person name="Henrissat B."/>
            <person name="Nagy L.G."/>
            <person name="Aury J.M."/>
            <person name="Wincker P."/>
            <person name="Grigoriev I.V."/>
            <person name="Bonfante P."/>
            <person name="Martin F.M."/>
        </authorList>
    </citation>
    <scope>NUCLEOTIDE SEQUENCE [LARGE SCALE GENOMIC DNA]</scope>
    <source>
        <strain evidence="10 11">CCBAS932</strain>
    </source>
</reference>
<keyword evidence="5" id="KW-0648">Protein biosynthesis</keyword>
<comment type="catalytic activity">
    <reaction evidence="8">
        <text>tRNA(Tyr) + L-tyrosine + ATP = L-tyrosyl-tRNA(Tyr) + AMP + diphosphate + H(+)</text>
        <dbReference type="Rhea" id="RHEA:10220"/>
        <dbReference type="Rhea" id="RHEA-COMP:9706"/>
        <dbReference type="Rhea" id="RHEA-COMP:9707"/>
        <dbReference type="ChEBI" id="CHEBI:15378"/>
        <dbReference type="ChEBI" id="CHEBI:30616"/>
        <dbReference type="ChEBI" id="CHEBI:33019"/>
        <dbReference type="ChEBI" id="CHEBI:58315"/>
        <dbReference type="ChEBI" id="CHEBI:78442"/>
        <dbReference type="ChEBI" id="CHEBI:78536"/>
        <dbReference type="ChEBI" id="CHEBI:456215"/>
        <dbReference type="EC" id="6.1.1.1"/>
    </reaction>
</comment>
<feature type="domain" description="N-acetyltransferase" evidence="9">
    <location>
        <begin position="402"/>
        <end position="556"/>
    </location>
</feature>
<dbReference type="InterPro" id="IPR002305">
    <property type="entry name" value="aa-tRNA-synth_Ic"/>
</dbReference>
<evidence type="ECO:0000256" key="7">
    <source>
        <dbReference type="ARBA" id="ARBA00033323"/>
    </source>
</evidence>
<protein>
    <recommendedName>
        <fullName evidence="1">tyrosine--tRNA ligase</fullName>
        <ecNumber evidence="1">6.1.1.1</ecNumber>
    </recommendedName>
    <alternativeName>
        <fullName evidence="7">Tyrosyl-tRNA synthetase</fullName>
    </alternativeName>
</protein>
<accession>A0A3N4K7S3</accession>
<dbReference type="AlphaFoldDB" id="A0A3N4K7S3"/>
<keyword evidence="10" id="KW-0808">Transferase</keyword>
<evidence type="ECO:0000256" key="1">
    <source>
        <dbReference type="ARBA" id="ARBA00013160"/>
    </source>
</evidence>
<evidence type="ECO:0000313" key="10">
    <source>
        <dbReference type="EMBL" id="RPB06577.1"/>
    </source>
</evidence>
<keyword evidence="4" id="KW-0067">ATP-binding</keyword>
<dbReference type="InParanoid" id="A0A3N4K7S3"/>
<dbReference type="InterPro" id="IPR014729">
    <property type="entry name" value="Rossmann-like_a/b/a_fold"/>
</dbReference>
<dbReference type="EMBL" id="ML119276">
    <property type="protein sequence ID" value="RPB06577.1"/>
    <property type="molecule type" value="Genomic_DNA"/>
</dbReference>
<gene>
    <name evidence="10" type="ORF">P167DRAFT_610006</name>
</gene>
<evidence type="ECO:0000256" key="8">
    <source>
        <dbReference type="ARBA" id="ARBA00048248"/>
    </source>
</evidence>
<dbReference type="InterPro" id="IPR050489">
    <property type="entry name" value="Tyr-tRNA_synthase"/>
</dbReference>
<dbReference type="PANTHER" id="PTHR46264:SF4">
    <property type="entry name" value="TYROSINE--TRNA LIGASE, CYTOPLASMIC"/>
    <property type="match status" value="1"/>
</dbReference>
<dbReference type="PANTHER" id="PTHR46264">
    <property type="entry name" value="TYROSINE-TRNA LIGASE"/>
    <property type="match status" value="1"/>
</dbReference>
<dbReference type="STRING" id="1392247.A0A3N4K7S3"/>
<name>A0A3N4K7S3_9PEZI</name>
<dbReference type="Pfam" id="PF00579">
    <property type="entry name" value="tRNA-synt_1b"/>
    <property type="match status" value="1"/>
</dbReference>
<evidence type="ECO:0000256" key="4">
    <source>
        <dbReference type="ARBA" id="ARBA00022840"/>
    </source>
</evidence>
<dbReference type="InterPro" id="IPR016181">
    <property type="entry name" value="Acyl_CoA_acyltransferase"/>
</dbReference>
<keyword evidence="2" id="KW-0436">Ligase</keyword>
<keyword evidence="11" id="KW-1185">Reference proteome</keyword>
<keyword evidence="3" id="KW-0547">Nucleotide-binding</keyword>
<dbReference type="InterPro" id="IPR000182">
    <property type="entry name" value="GNAT_dom"/>
</dbReference>
<dbReference type="PRINTS" id="PR01040">
    <property type="entry name" value="TRNASYNTHTYR"/>
</dbReference>
<proteinExistence type="predicted"/>
<organism evidence="10 11">
    <name type="scientific">Morchella conica CCBAS932</name>
    <dbReference type="NCBI Taxonomy" id="1392247"/>
    <lineage>
        <taxon>Eukaryota</taxon>
        <taxon>Fungi</taxon>
        <taxon>Dikarya</taxon>
        <taxon>Ascomycota</taxon>
        <taxon>Pezizomycotina</taxon>
        <taxon>Pezizomycetes</taxon>
        <taxon>Pezizales</taxon>
        <taxon>Morchellaceae</taxon>
        <taxon>Morchella</taxon>
    </lineage>
</organism>
<dbReference type="GO" id="GO:0005737">
    <property type="term" value="C:cytoplasm"/>
    <property type="evidence" value="ECO:0007669"/>
    <property type="project" value="TreeGrafter"/>
</dbReference>
<evidence type="ECO:0000313" key="11">
    <source>
        <dbReference type="Proteomes" id="UP000277580"/>
    </source>
</evidence>
<dbReference type="GO" id="GO:0006437">
    <property type="term" value="P:tyrosyl-tRNA aminoacylation"/>
    <property type="evidence" value="ECO:0007669"/>
    <property type="project" value="InterPro"/>
</dbReference>
<dbReference type="Proteomes" id="UP000277580">
    <property type="component" value="Unassembled WGS sequence"/>
</dbReference>
<evidence type="ECO:0000256" key="6">
    <source>
        <dbReference type="ARBA" id="ARBA00023146"/>
    </source>
</evidence>
<dbReference type="GO" id="GO:0016747">
    <property type="term" value="F:acyltransferase activity, transferring groups other than amino-acyl groups"/>
    <property type="evidence" value="ECO:0007669"/>
    <property type="project" value="InterPro"/>
</dbReference>
<dbReference type="Gene3D" id="1.10.240.10">
    <property type="entry name" value="Tyrosyl-Transfer RNA Synthetase"/>
    <property type="match status" value="1"/>
</dbReference>
<dbReference type="GO" id="GO:0005524">
    <property type="term" value="F:ATP binding"/>
    <property type="evidence" value="ECO:0007669"/>
    <property type="project" value="UniProtKB-KW"/>
</dbReference>
<sequence length="619" mass="69075">MSTTLSAQQRFDLITRGLEEVHDGDLIKAILAEGKNPKAMWATAPTGRPHIGYLVPFVKLADFVHAGLEVSVDLGDIYAFCVNYKHSLEVVSYRTKYYQFVMKAALEAIGVPAIRVNWIIESSHHLRTKQYFLDQMRICALATQSDSRETGEELCNATMLSPLLCPGFQALDEEYLGVDFQFGGADQRGLFAFAERFLPKLGYKKRAHLMNSMLPGLTNGKMSASIPSSKIDCLDTPDVVIKKISNVECDDGEIAKNGILGLLKMVLMPISRIRLEMQGKGEGEVIADRHPFSSEDAPEGTLFTIDIKADAKDGVVHKHYRSYEELEQDYKEKKLSLQELKDPVAKAINQLLALIRESYESNEEWRAVEKLAYPEPEESSPSTVVPYDVNFCYPVRDLSNDRIKLTPFIPSVHSSSFFNHTNPHPEVYAHMPLGPFTSPADFTVNFFDVVVRPNPTMTFYAVIDKTRPPAEDTEGALAGILAYMNTSTVNQSTEIGFVITFPPFQRTHVTSNAVGLLLQYALDPPAKGGLGLRRVQWQTSSANGTSMRAAERMGFRKEGVLRWDRVFYGGGSKGKQGNGKQVPKGDGEDLGRDTVVYSICWDDWEEGGREKMVGIMERR</sequence>
<dbReference type="SUPFAM" id="SSF52374">
    <property type="entry name" value="Nucleotidylyl transferase"/>
    <property type="match status" value="1"/>
</dbReference>
<dbReference type="OrthoDB" id="41238at2759"/>
<evidence type="ECO:0000256" key="5">
    <source>
        <dbReference type="ARBA" id="ARBA00022917"/>
    </source>
</evidence>
<dbReference type="Gene3D" id="3.40.630.30">
    <property type="match status" value="1"/>
</dbReference>